<dbReference type="PROSITE" id="PS50600">
    <property type="entry name" value="ULP_PROTEASE"/>
    <property type="match status" value="1"/>
</dbReference>
<reference evidence="7 8" key="1">
    <citation type="journal article" date="2007" name="Nature">
        <title>Evolution of genes and genomes on the Drosophila phylogeny.</title>
        <authorList>
            <consortium name="Drosophila 12 Genomes Consortium"/>
            <person name="Clark A.G."/>
            <person name="Eisen M.B."/>
            <person name="Smith D.R."/>
            <person name="Bergman C.M."/>
            <person name="Oliver B."/>
            <person name="Markow T.A."/>
            <person name="Kaufman T.C."/>
            <person name="Kellis M."/>
            <person name="Gelbart W."/>
            <person name="Iyer V.N."/>
            <person name="Pollard D.A."/>
            <person name="Sackton T.B."/>
            <person name="Larracuente A.M."/>
            <person name="Singh N.D."/>
            <person name="Abad J.P."/>
            <person name="Abt D.N."/>
            <person name="Adryan B."/>
            <person name="Aguade M."/>
            <person name="Akashi H."/>
            <person name="Anderson W.W."/>
            <person name="Aquadro C.F."/>
            <person name="Ardell D.H."/>
            <person name="Arguello R."/>
            <person name="Artieri C.G."/>
            <person name="Barbash D.A."/>
            <person name="Barker D."/>
            <person name="Barsanti P."/>
            <person name="Batterham P."/>
            <person name="Batzoglou S."/>
            <person name="Begun D."/>
            <person name="Bhutkar A."/>
            <person name="Blanco E."/>
            <person name="Bosak S.A."/>
            <person name="Bradley R.K."/>
            <person name="Brand A.D."/>
            <person name="Brent M.R."/>
            <person name="Brooks A.N."/>
            <person name="Brown R.H."/>
            <person name="Butlin R.K."/>
            <person name="Caggese C."/>
            <person name="Calvi B.R."/>
            <person name="Bernardo de Carvalho A."/>
            <person name="Caspi A."/>
            <person name="Castrezana S."/>
            <person name="Celniker S.E."/>
            <person name="Chang J.L."/>
            <person name="Chapple C."/>
            <person name="Chatterji S."/>
            <person name="Chinwalla A."/>
            <person name="Civetta A."/>
            <person name="Clifton S.W."/>
            <person name="Comeron J.M."/>
            <person name="Costello J.C."/>
            <person name="Coyne J.A."/>
            <person name="Daub J."/>
            <person name="David R.G."/>
            <person name="Delcher A.L."/>
            <person name="Delehaunty K."/>
            <person name="Do C.B."/>
            <person name="Ebling H."/>
            <person name="Edwards K."/>
            <person name="Eickbush T."/>
            <person name="Evans J.D."/>
            <person name="Filipski A."/>
            <person name="Findeiss S."/>
            <person name="Freyhult E."/>
            <person name="Fulton L."/>
            <person name="Fulton R."/>
            <person name="Garcia A.C."/>
            <person name="Gardiner A."/>
            <person name="Garfield D.A."/>
            <person name="Garvin B.E."/>
            <person name="Gibson G."/>
            <person name="Gilbert D."/>
            <person name="Gnerre S."/>
            <person name="Godfrey J."/>
            <person name="Good R."/>
            <person name="Gotea V."/>
            <person name="Gravely B."/>
            <person name="Greenberg A.J."/>
            <person name="Griffiths-Jones S."/>
            <person name="Gross S."/>
            <person name="Guigo R."/>
            <person name="Gustafson E.A."/>
            <person name="Haerty W."/>
            <person name="Hahn M.W."/>
            <person name="Halligan D.L."/>
            <person name="Halpern A.L."/>
            <person name="Halter G.M."/>
            <person name="Han M.V."/>
            <person name="Heger A."/>
            <person name="Hillier L."/>
            <person name="Hinrichs A.S."/>
            <person name="Holmes I."/>
            <person name="Hoskins R.A."/>
            <person name="Hubisz M.J."/>
            <person name="Hultmark D."/>
            <person name="Huntley M.A."/>
            <person name="Jaffe D.B."/>
            <person name="Jagadeeshan S."/>
            <person name="Jeck W.R."/>
            <person name="Johnson J."/>
            <person name="Jones C.D."/>
            <person name="Jordan W.C."/>
            <person name="Karpen G.H."/>
            <person name="Kataoka E."/>
            <person name="Keightley P.D."/>
            <person name="Kheradpour P."/>
            <person name="Kirkness E.F."/>
            <person name="Koerich L.B."/>
            <person name="Kristiansen K."/>
            <person name="Kudrna D."/>
            <person name="Kulathinal R.J."/>
            <person name="Kumar S."/>
            <person name="Kwok R."/>
            <person name="Lander E."/>
            <person name="Langley C.H."/>
            <person name="Lapoint R."/>
            <person name="Lazzaro B.P."/>
            <person name="Lee S.J."/>
            <person name="Levesque L."/>
            <person name="Li R."/>
            <person name="Lin C.F."/>
            <person name="Lin M.F."/>
            <person name="Lindblad-Toh K."/>
            <person name="Llopart A."/>
            <person name="Long M."/>
            <person name="Low L."/>
            <person name="Lozovsky E."/>
            <person name="Lu J."/>
            <person name="Luo M."/>
            <person name="Machado C.A."/>
            <person name="Makalowski W."/>
            <person name="Marzo M."/>
            <person name="Matsuda M."/>
            <person name="Matzkin L."/>
            <person name="McAllister B."/>
            <person name="McBride C.S."/>
            <person name="McKernan B."/>
            <person name="McKernan K."/>
            <person name="Mendez-Lago M."/>
            <person name="Minx P."/>
            <person name="Mollenhauer M.U."/>
            <person name="Montooth K."/>
            <person name="Mount S.M."/>
            <person name="Mu X."/>
            <person name="Myers E."/>
            <person name="Negre B."/>
            <person name="Newfeld S."/>
            <person name="Nielsen R."/>
            <person name="Noor M.A."/>
            <person name="O'Grady P."/>
            <person name="Pachter L."/>
            <person name="Papaceit M."/>
            <person name="Parisi M.J."/>
            <person name="Parisi M."/>
            <person name="Parts L."/>
            <person name="Pedersen J.S."/>
            <person name="Pesole G."/>
            <person name="Phillippy A.M."/>
            <person name="Ponting C.P."/>
            <person name="Pop M."/>
            <person name="Porcelli D."/>
            <person name="Powell J.R."/>
            <person name="Prohaska S."/>
            <person name="Pruitt K."/>
            <person name="Puig M."/>
            <person name="Quesneville H."/>
            <person name="Ram K.R."/>
            <person name="Rand D."/>
            <person name="Rasmussen M.D."/>
            <person name="Reed L.K."/>
            <person name="Reenan R."/>
            <person name="Reily A."/>
            <person name="Remington K.A."/>
            <person name="Rieger T.T."/>
            <person name="Ritchie M.G."/>
            <person name="Robin C."/>
            <person name="Rogers Y.H."/>
            <person name="Rohde C."/>
            <person name="Rozas J."/>
            <person name="Rubenfield M.J."/>
            <person name="Ruiz A."/>
            <person name="Russo S."/>
            <person name="Salzberg S.L."/>
            <person name="Sanchez-Gracia A."/>
            <person name="Saranga D.J."/>
            <person name="Sato H."/>
            <person name="Schaeffer S.W."/>
            <person name="Schatz M.C."/>
            <person name="Schlenke T."/>
            <person name="Schwartz R."/>
            <person name="Segarra C."/>
            <person name="Singh R.S."/>
            <person name="Sirot L."/>
            <person name="Sirota M."/>
            <person name="Sisneros N.B."/>
            <person name="Smith C.D."/>
            <person name="Smith T.F."/>
            <person name="Spieth J."/>
            <person name="Stage D.E."/>
            <person name="Stark A."/>
            <person name="Stephan W."/>
            <person name="Strausberg R.L."/>
            <person name="Strempel S."/>
            <person name="Sturgill D."/>
            <person name="Sutton G."/>
            <person name="Sutton G.G."/>
            <person name="Tao W."/>
            <person name="Teichmann S."/>
            <person name="Tobari Y.N."/>
            <person name="Tomimura Y."/>
            <person name="Tsolas J.M."/>
            <person name="Valente V.L."/>
            <person name="Venter E."/>
            <person name="Venter J.C."/>
            <person name="Vicario S."/>
            <person name="Vieira F.G."/>
            <person name="Vilella A.J."/>
            <person name="Villasante A."/>
            <person name="Walenz B."/>
            <person name="Wang J."/>
            <person name="Wasserman M."/>
            <person name="Watts T."/>
            <person name="Wilson D."/>
            <person name="Wilson R.K."/>
            <person name="Wing R.A."/>
            <person name="Wolfner M.F."/>
            <person name="Wong A."/>
            <person name="Wong G.K."/>
            <person name="Wu C.I."/>
            <person name="Wu G."/>
            <person name="Yamamoto D."/>
            <person name="Yang H.P."/>
            <person name="Yang S.P."/>
            <person name="Yorke J.A."/>
            <person name="Yoshida K."/>
            <person name="Zdobnov E."/>
            <person name="Zhang P."/>
            <person name="Zhang Y."/>
            <person name="Zimin A.V."/>
            <person name="Baldwin J."/>
            <person name="Abdouelleil A."/>
            <person name="Abdulkadir J."/>
            <person name="Abebe A."/>
            <person name="Abera B."/>
            <person name="Abreu J."/>
            <person name="Acer S.C."/>
            <person name="Aftuck L."/>
            <person name="Alexander A."/>
            <person name="An P."/>
            <person name="Anderson E."/>
            <person name="Anderson S."/>
            <person name="Arachi H."/>
            <person name="Azer M."/>
            <person name="Bachantsang P."/>
            <person name="Barry A."/>
            <person name="Bayul T."/>
            <person name="Berlin A."/>
            <person name="Bessette D."/>
            <person name="Bloom T."/>
            <person name="Blye J."/>
            <person name="Boguslavskiy L."/>
            <person name="Bonnet C."/>
            <person name="Boukhgalter B."/>
            <person name="Bourzgui I."/>
            <person name="Brown A."/>
            <person name="Cahill P."/>
            <person name="Channer S."/>
            <person name="Cheshatsang Y."/>
            <person name="Chuda L."/>
            <person name="Citroen M."/>
            <person name="Collymore A."/>
            <person name="Cooke P."/>
            <person name="Costello M."/>
            <person name="D'Aco K."/>
            <person name="Daza R."/>
            <person name="De Haan G."/>
            <person name="DeGray S."/>
            <person name="DeMaso C."/>
            <person name="Dhargay N."/>
            <person name="Dooley K."/>
            <person name="Dooley E."/>
            <person name="Doricent M."/>
            <person name="Dorje P."/>
            <person name="Dorjee K."/>
            <person name="Dupes A."/>
            <person name="Elong R."/>
            <person name="Falk J."/>
            <person name="Farina A."/>
            <person name="Faro S."/>
            <person name="Ferguson D."/>
            <person name="Fisher S."/>
            <person name="Foley C.D."/>
            <person name="Franke A."/>
            <person name="Friedrich D."/>
            <person name="Gadbois L."/>
            <person name="Gearin G."/>
            <person name="Gearin C.R."/>
            <person name="Giannoukos G."/>
            <person name="Goode T."/>
            <person name="Graham J."/>
            <person name="Grandbois E."/>
            <person name="Grewal S."/>
            <person name="Gyaltsen K."/>
            <person name="Hafez N."/>
            <person name="Hagos B."/>
            <person name="Hall J."/>
            <person name="Henson C."/>
            <person name="Hollinger A."/>
            <person name="Honan T."/>
            <person name="Huard M.D."/>
            <person name="Hughes L."/>
            <person name="Hurhula B."/>
            <person name="Husby M.E."/>
            <person name="Kamat A."/>
            <person name="Kanga B."/>
            <person name="Kashin S."/>
            <person name="Khazanovich D."/>
            <person name="Kisner P."/>
            <person name="Lance K."/>
            <person name="Lara M."/>
            <person name="Lee W."/>
            <person name="Lennon N."/>
            <person name="Letendre F."/>
            <person name="LeVine R."/>
            <person name="Lipovsky A."/>
            <person name="Liu X."/>
            <person name="Liu J."/>
            <person name="Liu S."/>
            <person name="Lokyitsang T."/>
            <person name="Lokyitsang Y."/>
            <person name="Lubonja R."/>
            <person name="Lui A."/>
            <person name="MacDonald P."/>
            <person name="Magnisalis V."/>
            <person name="Maru K."/>
            <person name="Matthews C."/>
            <person name="McCusker W."/>
            <person name="McDonough S."/>
            <person name="Mehta T."/>
            <person name="Meldrim J."/>
            <person name="Meneus L."/>
            <person name="Mihai O."/>
            <person name="Mihalev A."/>
            <person name="Mihova T."/>
            <person name="Mittelman R."/>
            <person name="Mlenga V."/>
            <person name="Montmayeur A."/>
            <person name="Mulrain L."/>
            <person name="Navidi A."/>
            <person name="Naylor J."/>
            <person name="Negash T."/>
            <person name="Nguyen T."/>
            <person name="Nguyen N."/>
            <person name="Nicol R."/>
            <person name="Norbu C."/>
            <person name="Norbu N."/>
            <person name="Novod N."/>
            <person name="O'Neill B."/>
            <person name="Osman S."/>
            <person name="Markiewicz E."/>
            <person name="Oyono O.L."/>
            <person name="Patti C."/>
            <person name="Phunkhang P."/>
            <person name="Pierre F."/>
            <person name="Priest M."/>
            <person name="Raghuraman S."/>
            <person name="Rege F."/>
            <person name="Reyes R."/>
            <person name="Rise C."/>
            <person name="Rogov P."/>
            <person name="Ross K."/>
            <person name="Ryan E."/>
            <person name="Settipalli S."/>
            <person name="Shea T."/>
            <person name="Sherpa N."/>
            <person name="Shi L."/>
            <person name="Shih D."/>
            <person name="Sparrow T."/>
            <person name="Spaulding J."/>
            <person name="Stalker J."/>
            <person name="Stange-Thomann N."/>
            <person name="Stavropoulos S."/>
            <person name="Stone C."/>
            <person name="Strader C."/>
            <person name="Tesfaye S."/>
            <person name="Thomson T."/>
            <person name="Thoulutsang Y."/>
            <person name="Thoulutsang D."/>
            <person name="Topham K."/>
            <person name="Topping I."/>
            <person name="Tsamla T."/>
            <person name="Vassiliev H."/>
            <person name="Vo A."/>
            <person name="Wangchuk T."/>
            <person name="Wangdi T."/>
            <person name="Weiand M."/>
            <person name="Wilkinson J."/>
            <person name="Wilson A."/>
            <person name="Yadav S."/>
            <person name="Young G."/>
            <person name="Yu Q."/>
            <person name="Zembek L."/>
            <person name="Zhong D."/>
            <person name="Zimmer A."/>
            <person name="Zwirko Z."/>
            <person name="Jaffe D.B."/>
            <person name="Alvarez P."/>
            <person name="Brockman W."/>
            <person name="Butler J."/>
            <person name="Chin C."/>
            <person name="Gnerre S."/>
            <person name="Grabherr M."/>
            <person name="Kleber M."/>
            <person name="Mauceli E."/>
            <person name="MacCallum I."/>
        </authorList>
    </citation>
    <scope>NUCLEOTIDE SEQUENCE [LARGE SCALE GENOMIC DNA]</scope>
    <source>
        <strain evidence="8">Tucson 14030-0811.24</strain>
    </source>
</reference>
<gene>
    <name evidence="7" type="primary">Dwil\GK10155</name>
    <name evidence="7" type="ORF">Dwil_GK10155</name>
</gene>
<dbReference type="STRING" id="7260.B4ND38"/>
<dbReference type="PANTHER" id="PTHR12606:SF141">
    <property type="entry name" value="GH15225P-RELATED"/>
    <property type="match status" value="1"/>
</dbReference>
<evidence type="ECO:0000256" key="5">
    <source>
        <dbReference type="SAM" id="MobiDB-lite"/>
    </source>
</evidence>
<feature type="region of interest" description="Disordered" evidence="5">
    <location>
        <begin position="18"/>
        <end position="70"/>
    </location>
</feature>
<feature type="compositionally biased region" description="Polar residues" evidence="5">
    <location>
        <begin position="107"/>
        <end position="123"/>
    </location>
</feature>
<dbReference type="GO" id="GO:0016929">
    <property type="term" value="F:deSUMOylase activity"/>
    <property type="evidence" value="ECO:0007669"/>
    <property type="project" value="TreeGrafter"/>
</dbReference>
<dbReference type="EMBL" id="CH964239">
    <property type="protein sequence ID" value="EDW82747.2"/>
    <property type="molecule type" value="Genomic_DNA"/>
</dbReference>
<name>B4ND38_DROWI</name>
<accession>B4ND38</accession>
<evidence type="ECO:0000256" key="3">
    <source>
        <dbReference type="ARBA" id="ARBA00022801"/>
    </source>
</evidence>
<dbReference type="GO" id="GO:0006508">
    <property type="term" value="P:proteolysis"/>
    <property type="evidence" value="ECO:0007669"/>
    <property type="project" value="UniProtKB-KW"/>
</dbReference>
<dbReference type="Gene3D" id="3.40.395.10">
    <property type="entry name" value="Adenoviral Proteinase, Chain A"/>
    <property type="match status" value="1"/>
</dbReference>
<dbReference type="FunFam" id="3.40.395.10:FF:000001">
    <property type="entry name" value="Sentrin-specific protease 1"/>
    <property type="match status" value="1"/>
</dbReference>
<feature type="compositionally biased region" description="Polar residues" evidence="5">
    <location>
        <begin position="488"/>
        <end position="497"/>
    </location>
</feature>
<dbReference type="InterPro" id="IPR003653">
    <property type="entry name" value="Peptidase_C48_C"/>
</dbReference>
<dbReference type="Pfam" id="PF02902">
    <property type="entry name" value="Peptidase_C48"/>
    <property type="match status" value="1"/>
</dbReference>
<proteinExistence type="inferred from homology"/>
<dbReference type="GO" id="GO:0060255">
    <property type="term" value="P:regulation of macromolecule metabolic process"/>
    <property type="evidence" value="ECO:0007669"/>
    <property type="project" value="UniProtKB-ARBA"/>
</dbReference>
<dbReference type="GO" id="GO:0016926">
    <property type="term" value="P:protein desumoylation"/>
    <property type="evidence" value="ECO:0007669"/>
    <property type="project" value="TreeGrafter"/>
</dbReference>
<dbReference type="GO" id="GO:0005634">
    <property type="term" value="C:nucleus"/>
    <property type="evidence" value="ECO:0007669"/>
    <property type="project" value="TreeGrafter"/>
</dbReference>
<evidence type="ECO:0000259" key="6">
    <source>
        <dbReference type="PROSITE" id="PS50600"/>
    </source>
</evidence>
<evidence type="ECO:0000256" key="1">
    <source>
        <dbReference type="ARBA" id="ARBA00005234"/>
    </source>
</evidence>
<feature type="region of interest" description="Disordered" evidence="5">
    <location>
        <begin position="84"/>
        <end position="123"/>
    </location>
</feature>
<feature type="region of interest" description="Disordered" evidence="5">
    <location>
        <begin position="298"/>
        <end position="331"/>
    </location>
</feature>
<dbReference type="AlphaFoldDB" id="B4ND38"/>
<sequence length="830" mass="93074">MGLDLFNRLRHIFTSWQSGAKESSVPPNSEQQSRGAANNNIVGSGNGALANQGSARKRRNQDDGGNFKYRRVDNTFPKFITNEASEDYSSMSNHTMAEHHRDRMQRRSQSQIHAPQSQATQLQSQIYPHHQQDALNNPLTPTFMTRRSIFNPPNVTQTRVRNSNFNPAKVVIDLSDDDDEMPNQNSMYDIFGAGRRSMSRRDAKHRDNCPMLTPSSLVRPQMLYSDAVRLGESSNGGFKGFPEMTPNGHIPHASHAHAQETTITGPASSLADTLLMQEEQRSEHEQYLNLIQNLSHRKSLTPAAPPPPPPPQPLHKPRLSTLPPPPPLHRIPKAVNQEAAHNNSSSLEWCRLLNRNKPGRLHLNPTSSSTVSSIEREQYAKLLDKGTTIGMGVVTTPPPPPLMRCNSATSATSHASTINSSSAGTACSSSSSNSSSSSPGSVSGSYTTTKPKKFTTAAAAPTSTATGGLGDSVIELDDDSNDERDLTKSLSTPKANRSSIVNKTAVSPSSSMLQQTEALQRRFQNCIFFKDDFEDSFNQKCARQRQESDHSRELAQLAASKTTEERRAYEQGLRENLSKYRMTHKPIFVIDAFQIASEEEKEPEFLPITDELHKRYNELIHGPPQQVLVSKFSLNITRNDIRTLIGSMWLNDEVINFYMNLLTDRSQRKAGKLPSVYAMNTFFVPRLLQNGHNGVKRWTRKVDLFSMDIIPVPVHVGGVHWCMAIIHMKNKTIRYYDSMGKPNQTVLNALESYLREESIDKRKQPFDTSDFLIENVPNVPQQTNGSDCGVFSCMFAEYITRNRQLTFSQEHMEYFRKKMILEICGGELWM</sequence>
<keyword evidence="4" id="KW-0788">Thiol protease</keyword>
<dbReference type="InParanoid" id="B4ND38"/>
<feature type="compositionally biased region" description="Pro residues" evidence="5">
    <location>
        <begin position="303"/>
        <end position="314"/>
    </location>
</feature>
<feature type="domain" description="Ubiquitin-like protease family profile" evidence="6">
    <location>
        <begin position="634"/>
        <end position="799"/>
    </location>
</feature>
<keyword evidence="2" id="KW-0645">Protease</keyword>
<dbReference type="eggNOG" id="KOG0778">
    <property type="taxonomic scope" value="Eukaryota"/>
</dbReference>
<dbReference type="HOGENOM" id="CLU_010898_0_0_1"/>
<dbReference type="OrthoDB" id="1939479at2759"/>
<keyword evidence="3 7" id="KW-0378">Hydrolase</keyword>
<feature type="compositionally biased region" description="Polar residues" evidence="5">
    <location>
        <begin position="18"/>
        <end position="54"/>
    </location>
</feature>
<evidence type="ECO:0000256" key="4">
    <source>
        <dbReference type="ARBA" id="ARBA00022807"/>
    </source>
</evidence>
<keyword evidence="8" id="KW-1185">Reference proteome</keyword>
<evidence type="ECO:0000313" key="7">
    <source>
        <dbReference type="EMBL" id="EDW82747.2"/>
    </source>
</evidence>
<dbReference type="PANTHER" id="PTHR12606">
    <property type="entry name" value="SENTRIN/SUMO-SPECIFIC PROTEASE"/>
    <property type="match status" value="1"/>
</dbReference>
<dbReference type="KEGG" id="dwi:6648907"/>
<comment type="similarity">
    <text evidence="1">Belongs to the peptidase C48 family.</text>
</comment>
<protein>
    <recommendedName>
        <fullName evidence="6">Ubiquitin-like protease family profile domain-containing protein</fullName>
    </recommendedName>
</protein>
<dbReference type="Proteomes" id="UP000007798">
    <property type="component" value="Unassembled WGS sequence"/>
</dbReference>
<dbReference type="InterPro" id="IPR038765">
    <property type="entry name" value="Papain-like_cys_pep_sf"/>
</dbReference>
<evidence type="ECO:0000313" key="8">
    <source>
        <dbReference type="Proteomes" id="UP000007798"/>
    </source>
</evidence>
<organism evidence="7 8">
    <name type="scientific">Drosophila willistoni</name>
    <name type="common">Fruit fly</name>
    <dbReference type="NCBI Taxonomy" id="7260"/>
    <lineage>
        <taxon>Eukaryota</taxon>
        <taxon>Metazoa</taxon>
        <taxon>Ecdysozoa</taxon>
        <taxon>Arthropoda</taxon>
        <taxon>Hexapoda</taxon>
        <taxon>Insecta</taxon>
        <taxon>Pterygota</taxon>
        <taxon>Neoptera</taxon>
        <taxon>Endopterygota</taxon>
        <taxon>Diptera</taxon>
        <taxon>Brachycera</taxon>
        <taxon>Muscomorpha</taxon>
        <taxon>Ephydroidea</taxon>
        <taxon>Drosophilidae</taxon>
        <taxon>Drosophila</taxon>
        <taxon>Sophophora</taxon>
    </lineage>
</organism>
<feature type="region of interest" description="Disordered" evidence="5">
    <location>
        <begin position="415"/>
        <end position="497"/>
    </location>
</feature>
<feature type="region of interest" description="Disordered" evidence="5">
    <location>
        <begin position="390"/>
        <end position="409"/>
    </location>
</feature>
<feature type="compositionally biased region" description="Low complexity" evidence="5">
    <location>
        <begin position="415"/>
        <end position="466"/>
    </location>
</feature>
<dbReference type="SUPFAM" id="SSF54001">
    <property type="entry name" value="Cysteine proteinases"/>
    <property type="match status" value="1"/>
</dbReference>
<evidence type="ECO:0000256" key="2">
    <source>
        <dbReference type="ARBA" id="ARBA00022670"/>
    </source>
</evidence>
<dbReference type="GO" id="GO:0080090">
    <property type="term" value="P:regulation of primary metabolic process"/>
    <property type="evidence" value="ECO:0007669"/>
    <property type="project" value="UniProtKB-ARBA"/>
</dbReference>